<dbReference type="Proteomes" id="UP000028045">
    <property type="component" value="Unassembled WGS sequence"/>
</dbReference>
<dbReference type="HOGENOM" id="CLU_037990_1_2_1"/>
<organism evidence="3 4">
    <name type="scientific">Stachybotrys chartarum (strain CBS 109288 / IBT 7711)</name>
    <name type="common">Toxic black mold</name>
    <name type="synonym">Stilbospora chartarum</name>
    <dbReference type="NCBI Taxonomy" id="1280523"/>
    <lineage>
        <taxon>Eukaryota</taxon>
        <taxon>Fungi</taxon>
        <taxon>Dikarya</taxon>
        <taxon>Ascomycota</taxon>
        <taxon>Pezizomycotina</taxon>
        <taxon>Sordariomycetes</taxon>
        <taxon>Hypocreomycetidae</taxon>
        <taxon>Hypocreales</taxon>
        <taxon>Stachybotryaceae</taxon>
        <taxon>Stachybotrys</taxon>
    </lineage>
</organism>
<dbReference type="SUPFAM" id="SSF53335">
    <property type="entry name" value="S-adenosyl-L-methionine-dependent methyltransferases"/>
    <property type="match status" value="1"/>
</dbReference>
<dbReference type="PANTHER" id="PTHR43861">
    <property type="entry name" value="TRANS-ACONITATE 2-METHYLTRANSFERASE-RELATED"/>
    <property type="match status" value="1"/>
</dbReference>
<dbReference type="InterPro" id="IPR029063">
    <property type="entry name" value="SAM-dependent_MTases_sf"/>
</dbReference>
<dbReference type="Pfam" id="PF08242">
    <property type="entry name" value="Methyltransf_12"/>
    <property type="match status" value="1"/>
</dbReference>
<dbReference type="InterPro" id="IPR013217">
    <property type="entry name" value="Methyltransf_12"/>
</dbReference>
<dbReference type="CDD" id="cd02440">
    <property type="entry name" value="AdoMet_MTases"/>
    <property type="match status" value="1"/>
</dbReference>
<gene>
    <name evidence="3" type="ORF">S7711_05920</name>
</gene>
<dbReference type="OrthoDB" id="10017101at2759"/>
<evidence type="ECO:0000313" key="3">
    <source>
        <dbReference type="EMBL" id="KEY71329.1"/>
    </source>
</evidence>
<accession>A0A084B1A0</accession>
<evidence type="ECO:0000256" key="1">
    <source>
        <dbReference type="ARBA" id="ARBA00022679"/>
    </source>
</evidence>
<name>A0A084B1A0_STACB</name>
<keyword evidence="1" id="KW-0808">Transferase</keyword>
<sequence>MSASAVDPGRSAGNQRFDDEAAAWDSNPFVHAMSLEAWKVIQKSVPSFGTDEDPKRPDVLELGCGTGLLSFEVAPAANRFVAVDPSEGMIRALNLKLKDPNAPSNILPLAILLEDPEDKALPPAEKAALNGARLKFDLIISHLVLHHIPDLKPVLTTMLGCLKAGGVVALTDFEDFGPDAKRFHPECKMVGVERHGIQREAMASLMEEVGFVDVKVEVAWEHEKMTETFPGEFKDGNPAKGQGELMKFSYLLCLGKKG</sequence>
<dbReference type="Gene3D" id="3.40.50.150">
    <property type="entry name" value="Vaccinia Virus protein VP39"/>
    <property type="match status" value="1"/>
</dbReference>
<evidence type="ECO:0000313" key="4">
    <source>
        <dbReference type="Proteomes" id="UP000028045"/>
    </source>
</evidence>
<dbReference type="AlphaFoldDB" id="A0A084B1A0"/>
<evidence type="ECO:0000259" key="2">
    <source>
        <dbReference type="Pfam" id="PF08242"/>
    </source>
</evidence>
<proteinExistence type="predicted"/>
<protein>
    <recommendedName>
        <fullName evidence="2">Methyltransferase type 12 domain-containing protein</fullName>
    </recommendedName>
</protein>
<dbReference type="GO" id="GO:0016740">
    <property type="term" value="F:transferase activity"/>
    <property type="evidence" value="ECO:0007669"/>
    <property type="project" value="UniProtKB-KW"/>
</dbReference>
<reference evidence="3 4" key="1">
    <citation type="journal article" date="2014" name="BMC Genomics">
        <title>Comparative genome sequencing reveals chemotype-specific gene clusters in the toxigenic black mold Stachybotrys.</title>
        <authorList>
            <person name="Semeiks J."/>
            <person name="Borek D."/>
            <person name="Otwinowski Z."/>
            <person name="Grishin N.V."/>
        </authorList>
    </citation>
    <scope>NUCLEOTIDE SEQUENCE [LARGE SCALE GENOMIC DNA]</scope>
    <source>
        <strain evidence="4">CBS 109288 / IBT 7711</strain>
    </source>
</reference>
<dbReference type="EMBL" id="KL648331">
    <property type="protein sequence ID" value="KEY71329.1"/>
    <property type="molecule type" value="Genomic_DNA"/>
</dbReference>
<dbReference type="PANTHER" id="PTHR43861:SF3">
    <property type="entry name" value="PUTATIVE (AFU_ORTHOLOGUE AFUA_2G14390)-RELATED"/>
    <property type="match status" value="1"/>
</dbReference>
<feature type="domain" description="Methyltransferase type 12" evidence="2">
    <location>
        <begin position="60"/>
        <end position="168"/>
    </location>
</feature>
<keyword evidence="4" id="KW-1185">Reference proteome</keyword>